<keyword evidence="5" id="KW-1185">Reference proteome</keyword>
<dbReference type="PANTHER" id="PTHR35530">
    <property type="entry name" value="TAUTOMERASE-RELATED"/>
    <property type="match status" value="1"/>
</dbReference>
<dbReference type="InterPro" id="IPR004370">
    <property type="entry name" value="4-OT-like_dom"/>
</dbReference>
<dbReference type="SUPFAM" id="SSF55331">
    <property type="entry name" value="Tautomerase/MIF"/>
    <property type="match status" value="1"/>
</dbReference>
<dbReference type="Gene3D" id="3.30.429.10">
    <property type="entry name" value="Macrophage Migration Inhibitory Factor"/>
    <property type="match status" value="1"/>
</dbReference>
<keyword evidence="2" id="KW-0413">Isomerase</keyword>
<sequence>MPYVNIRVAGTLSKDQKRNICKGVTDVISKESGKPPEAILIFIDEVEHENIAKGGTLLTPPR</sequence>
<protein>
    <submittedName>
        <fullName evidence="4">4-oxalocrotonate tautomerase family protein</fullName>
    </submittedName>
</protein>
<evidence type="ECO:0000313" key="5">
    <source>
        <dbReference type="Proteomes" id="UP000717534"/>
    </source>
</evidence>
<dbReference type="Pfam" id="PF01361">
    <property type="entry name" value="Tautomerase"/>
    <property type="match status" value="1"/>
</dbReference>
<dbReference type="PANTHER" id="PTHR35530:SF1">
    <property type="entry name" value="2-HYDROXYMUCONATE TAUTOMERASE"/>
    <property type="match status" value="1"/>
</dbReference>
<evidence type="ECO:0000313" key="4">
    <source>
        <dbReference type="EMBL" id="MBN4068749.1"/>
    </source>
</evidence>
<evidence type="ECO:0000256" key="1">
    <source>
        <dbReference type="ARBA" id="ARBA00006723"/>
    </source>
</evidence>
<evidence type="ECO:0000256" key="2">
    <source>
        <dbReference type="ARBA" id="ARBA00023235"/>
    </source>
</evidence>
<organism evidence="4 5">
    <name type="scientific">Desulfotalea psychrophila</name>
    <dbReference type="NCBI Taxonomy" id="84980"/>
    <lineage>
        <taxon>Bacteria</taxon>
        <taxon>Pseudomonadati</taxon>
        <taxon>Thermodesulfobacteriota</taxon>
        <taxon>Desulfobulbia</taxon>
        <taxon>Desulfobulbales</taxon>
        <taxon>Desulfocapsaceae</taxon>
        <taxon>Desulfotalea</taxon>
    </lineage>
</organism>
<proteinExistence type="inferred from homology"/>
<comment type="caution">
    <text evidence="4">The sequence shown here is derived from an EMBL/GenBank/DDBJ whole genome shotgun (WGS) entry which is preliminary data.</text>
</comment>
<name>A0ABS3AVG8_9BACT</name>
<comment type="similarity">
    <text evidence="1">Belongs to the 4-oxalocrotonate tautomerase family.</text>
</comment>
<accession>A0ABS3AVG8</accession>
<dbReference type="Proteomes" id="UP000717534">
    <property type="component" value="Unassembled WGS sequence"/>
</dbReference>
<feature type="domain" description="4-oxalocrotonate tautomerase-like" evidence="3">
    <location>
        <begin position="2"/>
        <end position="58"/>
    </location>
</feature>
<evidence type="ECO:0000259" key="3">
    <source>
        <dbReference type="Pfam" id="PF01361"/>
    </source>
</evidence>
<gene>
    <name evidence="4" type="ORF">JYU06_04445</name>
</gene>
<dbReference type="InterPro" id="IPR014347">
    <property type="entry name" value="Tautomerase/MIF_sf"/>
</dbReference>
<dbReference type="EMBL" id="JAFITO010000047">
    <property type="protein sequence ID" value="MBN4068749.1"/>
    <property type="molecule type" value="Genomic_DNA"/>
</dbReference>
<reference evidence="4 5" key="1">
    <citation type="submission" date="2021-02" db="EMBL/GenBank/DDBJ databases">
        <title>Activity-based single-cell genomes from oceanic crustal fluid captures similar information to metagenomic and metatranscriptomic surveys with orders of magnitude less sampling.</title>
        <authorList>
            <person name="D'Angelo T.S."/>
            <person name="Orcutt B.N."/>
        </authorList>
    </citation>
    <scope>NUCLEOTIDE SEQUENCE [LARGE SCALE GENOMIC DNA]</scope>
    <source>
        <strain evidence="4">AH-315-G02</strain>
    </source>
</reference>